<keyword evidence="1" id="KW-0560">Oxidoreductase</keyword>
<protein>
    <submittedName>
        <fullName evidence="1">Monooxygenase FAD-binding protein</fullName>
    </submittedName>
</protein>
<organism evidence="1 2">
    <name type="scientific">Neofusicoccum parvum</name>
    <dbReference type="NCBI Taxonomy" id="310453"/>
    <lineage>
        <taxon>Eukaryota</taxon>
        <taxon>Fungi</taxon>
        <taxon>Dikarya</taxon>
        <taxon>Ascomycota</taxon>
        <taxon>Pezizomycotina</taxon>
        <taxon>Dothideomycetes</taxon>
        <taxon>Dothideomycetes incertae sedis</taxon>
        <taxon>Botryosphaeriales</taxon>
        <taxon>Botryosphaeriaceae</taxon>
        <taxon>Neofusicoccum</taxon>
    </lineage>
</organism>
<reference evidence="1" key="1">
    <citation type="submission" date="2024-09" db="EMBL/GenBank/DDBJ databases">
        <title>Draft Genome Sequences of Neofusicoccum parvum.</title>
        <authorList>
            <person name="Ashida A."/>
            <person name="Camagna M."/>
            <person name="Tanaka A."/>
            <person name="Takemoto D."/>
        </authorList>
    </citation>
    <scope>NUCLEOTIDE SEQUENCE</scope>
    <source>
        <strain evidence="1">PPO83</strain>
    </source>
</reference>
<name>A0ACB5S8U9_9PEZI</name>
<proteinExistence type="predicted"/>
<sequence length="541" mass="58514">MAALECLRDVGLDKPCMRLATQGDCMLHTRWCYSMAGREYARIYSWGNDPARQGDYASASPCRPVDLPQTLLEPTLVAHAARHGFKCRFDTEFVRFDDRGGDGGVLTTLFDRATQHTFQVRSQYLFGADGARSEMVRQLGLPLVKQPSQGLAFNVLVDADLTALVQQRMGNLHWILQPGAAHPDFAWIGIVRMVEPWRRWMFIMFPAPDAGTAVPTPTAAQCLGRVREWIGDDSIAVDVLDVSPWQINETVAASYARGNVFCLGDAVHRHPPMNGLGSNTCIQDAFNLAWKVAYVAQGRAGRALLDTFSAERQPVGAAVVARANDGLRDHHRIWEALGVLPGSAAEEADELAADSAAGRARRLRLQRAVAQTAREFHGLGVEMNQLYASPSAAVHTDGVGDEDGGESADPVLHHVPSTFPGRRLPHVWLSAAVPAGLVSTIDLAGRGAFALFTGIGGEGWREAAAAVAAELGVPVRAVSIGPGQDFEDVYFAWARVRGVGESGCVLVRPDRFVAWRAGEMAGGREWALLKLRAALAAVLSR</sequence>
<gene>
    <name evidence="1" type="primary">g3780</name>
    <name evidence="1" type="ORF">NpPPO83_00003780</name>
</gene>
<accession>A0ACB5S8U9</accession>
<evidence type="ECO:0000313" key="1">
    <source>
        <dbReference type="EMBL" id="GME29196.1"/>
    </source>
</evidence>
<keyword evidence="1" id="KW-0503">Monooxygenase</keyword>
<comment type="caution">
    <text evidence="1">The sequence shown here is derived from an EMBL/GenBank/DDBJ whole genome shotgun (WGS) entry which is preliminary data.</text>
</comment>
<evidence type="ECO:0000313" key="2">
    <source>
        <dbReference type="Proteomes" id="UP001165186"/>
    </source>
</evidence>
<dbReference type="EMBL" id="BSXG01000057">
    <property type="protein sequence ID" value="GME29196.1"/>
    <property type="molecule type" value="Genomic_DNA"/>
</dbReference>
<keyword evidence="2" id="KW-1185">Reference proteome</keyword>
<dbReference type="Proteomes" id="UP001165186">
    <property type="component" value="Unassembled WGS sequence"/>
</dbReference>